<evidence type="ECO:0000313" key="1">
    <source>
        <dbReference type="EMBL" id="MCY6960495.1"/>
    </source>
</evidence>
<keyword evidence="2" id="KW-1185">Reference proteome</keyword>
<organism evidence="1 2">
    <name type="scientific">Clostridium brassicae</name>
    <dbReference type="NCBI Taxonomy" id="2999072"/>
    <lineage>
        <taxon>Bacteria</taxon>
        <taxon>Bacillati</taxon>
        <taxon>Bacillota</taxon>
        <taxon>Clostridia</taxon>
        <taxon>Eubacteriales</taxon>
        <taxon>Clostridiaceae</taxon>
        <taxon>Clostridium</taxon>
    </lineage>
</organism>
<dbReference type="RefSeq" id="WP_268062932.1">
    <property type="nucleotide sequence ID" value="NZ_JAPQFJ010000031.1"/>
</dbReference>
<comment type="caution">
    <text evidence="1">The sequence shown here is derived from an EMBL/GenBank/DDBJ whole genome shotgun (WGS) entry which is preliminary data.</text>
</comment>
<accession>A0ABT4DDU9</accession>
<sequence>MENYTSQPQEIKGNTITIPHFHSNEEAKSIQYVNMVDGYTAKTPTLHSIAQGYEKSQKFKELFEDNIFK</sequence>
<gene>
    <name evidence="1" type="ORF">OW729_18015</name>
</gene>
<name>A0ABT4DDU9_9CLOT</name>
<protein>
    <submittedName>
        <fullName evidence="1">Uncharacterized protein</fullName>
    </submittedName>
</protein>
<dbReference type="EMBL" id="JAPQFJ010000031">
    <property type="protein sequence ID" value="MCY6960495.1"/>
    <property type="molecule type" value="Genomic_DNA"/>
</dbReference>
<dbReference type="Proteomes" id="UP001144612">
    <property type="component" value="Unassembled WGS sequence"/>
</dbReference>
<evidence type="ECO:0000313" key="2">
    <source>
        <dbReference type="Proteomes" id="UP001144612"/>
    </source>
</evidence>
<reference evidence="1" key="1">
    <citation type="submission" date="2022-12" db="EMBL/GenBank/DDBJ databases">
        <title>Clostridium sp. nov., isolated from industrial wastewater.</title>
        <authorList>
            <person name="Jiayan W."/>
        </authorList>
    </citation>
    <scope>NUCLEOTIDE SEQUENCE</scope>
    <source>
        <strain evidence="1">ZC22-4</strain>
    </source>
</reference>
<proteinExistence type="predicted"/>